<dbReference type="EMBL" id="NGEL01000184">
    <property type="protein sequence ID" value="OTM79761.1"/>
    <property type="molecule type" value="Genomic_DNA"/>
</dbReference>
<sequence length="409" mass="46953">MTYNIQFDQHFEAYYDALIMDDMLSVDKEADALFDLLYLESKAKLQAEAFSATPCPTQDIETRLDAYQARPSMIANAEAAEIIEAEIYSDINTYEFAKHLEFKSELLRQSKFTIHYTPIQIKAVIDWLDLKFEVDPKVCAFVHRPDARSHIKNFMTRQTGIRHFVQNDDCDITKDGTAFTIRLHDIGSLKDLRQITDLLAKQYGAEYRKMTIVGIELALDFYNVPSNGLLGALHKSIRYSGASDNFRIYKDVVYRDEKGKPSLPLAPFVLLQHLNDDWCMGVNRKGSPLCYRLYPKTTDHNKQPLRLAEYRLRAEVTLMGEALYGIDDHIENLSSIIKHGFKHLAFTKLSKNATAKDKEDYRQSIKPFGMQQNVISKNRNKRKLPDAVATHGELNALVKKAVDNLVRKF</sequence>
<name>A0A241ZAV9_ACIBA</name>
<protein>
    <submittedName>
        <fullName evidence="1">Uncharacterized protein</fullName>
    </submittedName>
</protein>
<comment type="caution">
    <text evidence="1">The sequence shown here is derived from an EMBL/GenBank/DDBJ whole genome shotgun (WGS) entry which is preliminary data.</text>
</comment>
<organism evidence="1 2">
    <name type="scientific">Acinetobacter baumannii</name>
    <dbReference type="NCBI Taxonomy" id="470"/>
    <lineage>
        <taxon>Bacteria</taxon>
        <taxon>Pseudomonadati</taxon>
        <taxon>Pseudomonadota</taxon>
        <taxon>Gammaproteobacteria</taxon>
        <taxon>Moraxellales</taxon>
        <taxon>Moraxellaceae</taxon>
        <taxon>Acinetobacter</taxon>
        <taxon>Acinetobacter calcoaceticus/baumannii complex</taxon>
    </lineage>
</organism>
<dbReference type="AlphaFoldDB" id="A0A241ZAV9"/>
<accession>A0A241ZAV9</accession>
<dbReference type="Proteomes" id="UP000194699">
    <property type="component" value="Unassembled WGS sequence"/>
</dbReference>
<proteinExistence type="predicted"/>
<evidence type="ECO:0000313" key="2">
    <source>
        <dbReference type="Proteomes" id="UP000194699"/>
    </source>
</evidence>
<dbReference type="RefSeq" id="WP_086249950.1">
    <property type="nucleotide sequence ID" value="NZ_BHFX01000060.1"/>
</dbReference>
<gene>
    <name evidence="1" type="ORF">B9X95_18600</name>
</gene>
<evidence type="ECO:0000313" key="1">
    <source>
        <dbReference type="EMBL" id="OTM79761.1"/>
    </source>
</evidence>
<reference evidence="2" key="1">
    <citation type="submission" date="2017-05" db="EMBL/GenBank/DDBJ databases">
        <authorList>
            <person name="Kreiswirth B."/>
            <person name="Manca C."/>
            <person name="Chen L."/>
            <person name="Evans S."/>
            <person name="Fowler V."/>
            <person name="Patel R."/>
            <person name="Chambers H."/>
            <person name="Bonomo R."/>
            <person name="Paul V."/>
            <person name="Sankar J."/>
            <person name="Gaind R."/>
            <person name="Ray P."/>
            <person name="Gautam V."/>
            <person name="Biswal M."/>
            <person name="Datta S."/>
            <person name="Walia K."/>
            <person name="Adams M."/>
            <person name="Nelson K."/>
            <person name="Sutton G."/>
            <person name="Fouts D."/>
            <person name="Hujer K."/>
            <person name="Hujer A."/>
        </authorList>
    </citation>
    <scope>NUCLEOTIDE SEQUENCE [LARGE SCALE GENOMIC DNA]</scope>
    <source>
        <strain evidence="2">PR350</strain>
    </source>
</reference>